<accession>A0A080ZKE3</accession>
<dbReference type="InterPro" id="IPR015433">
    <property type="entry name" value="PI3/4_kinase"/>
</dbReference>
<dbReference type="InterPro" id="IPR011009">
    <property type="entry name" value="Kinase-like_dom_sf"/>
</dbReference>
<protein>
    <recommendedName>
        <fullName evidence="2">1-phosphatidylinositol 4-kinase</fullName>
        <ecNumber evidence="2">2.7.1.67</ecNumber>
    </recommendedName>
</protein>
<dbReference type="FunFam" id="1.10.1070.11:FF:000016">
    <property type="entry name" value="PIK1p Phosphatidylinositol 4-kinase"/>
    <property type="match status" value="1"/>
</dbReference>
<dbReference type="PROSITE" id="PS50290">
    <property type="entry name" value="PI3_4_KINASE_3"/>
    <property type="match status" value="1"/>
</dbReference>
<dbReference type="SUPFAM" id="SSF48371">
    <property type="entry name" value="ARM repeat"/>
    <property type="match status" value="1"/>
</dbReference>
<feature type="region of interest" description="Disordered" evidence="5">
    <location>
        <begin position="625"/>
        <end position="647"/>
    </location>
</feature>
<keyword evidence="3" id="KW-0808">Transferase</keyword>
<dbReference type="InterPro" id="IPR057754">
    <property type="entry name" value="PI4-kinase_beta/PIK1_cat"/>
</dbReference>
<dbReference type="FunFam" id="3.30.1010.10:FF:000038">
    <property type="entry name" value="Phosphatidylinositol 4-kinase beta 1"/>
    <property type="match status" value="1"/>
</dbReference>
<dbReference type="EMBL" id="ANJA01002927">
    <property type="protein sequence ID" value="ETO67104.1"/>
    <property type="molecule type" value="Genomic_DNA"/>
</dbReference>
<evidence type="ECO:0000313" key="9">
    <source>
        <dbReference type="Proteomes" id="UP000028582"/>
    </source>
</evidence>
<reference evidence="8 9" key="1">
    <citation type="submission" date="2013-11" db="EMBL/GenBank/DDBJ databases">
        <title>The Genome Sequence of Phytophthora parasitica P1976.</title>
        <authorList>
            <consortium name="The Broad Institute Genomics Platform"/>
            <person name="Russ C."/>
            <person name="Tyler B."/>
            <person name="Panabieres F."/>
            <person name="Shan W."/>
            <person name="Tripathy S."/>
            <person name="Grunwald N."/>
            <person name="Machado M."/>
            <person name="Johnson C.S."/>
            <person name="Walker B."/>
            <person name="Young S."/>
            <person name="Zeng Q."/>
            <person name="Gargeya S."/>
            <person name="Fitzgerald M."/>
            <person name="Haas B."/>
            <person name="Abouelleil A."/>
            <person name="Allen A.W."/>
            <person name="Alvarado L."/>
            <person name="Arachchi H.M."/>
            <person name="Berlin A.M."/>
            <person name="Chapman S.B."/>
            <person name="Gainer-Dewar J."/>
            <person name="Goldberg J."/>
            <person name="Griggs A."/>
            <person name="Gujja S."/>
            <person name="Hansen M."/>
            <person name="Howarth C."/>
            <person name="Imamovic A."/>
            <person name="Ireland A."/>
            <person name="Larimer J."/>
            <person name="McCowan C."/>
            <person name="Murphy C."/>
            <person name="Pearson M."/>
            <person name="Poon T.W."/>
            <person name="Priest M."/>
            <person name="Roberts A."/>
            <person name="Saif S."/>
            <person name="Shea T."/>
            <person name="Sisk P."/>
            <person name="Sykes S."/>
            <person name="Wortman J."/>
            <person name="Nusbaum C."/>
            <person name="Birren B."/>
        </authorList>
    </citation>
    <scope>NUCLEOTIDE SEQUENCE [LARGE SCALE GENOMIC DNA]</scope>
    <source>
        <strain evidence="8 9">P1976</strain>
    </source>
</reference>
<evidence type="ECO:0000313" key="8">
    <source>
        <dbReference type="EMBL" id="ETO67104.1"/>
    </source>
</evidence>
<feature type="compositionally biased region" description="Acidic residues" evidence="5">
    <location>
        <begin position="587"/>
        <end position="598"/>
    </location>
</feature>
<evidence type="ECO:0000256" key="4">
    <source>
        <dbReference type="ARBA" id="ARBA00022777"/>
    </source>
</evidence>
<feature type="domain" description="PI3K/PI4K catalytic" evidence="7">
    <location>
        <begin position="669"/>
        <end position="947"/>
    </location>
</feature>
<dbReference type="Gene3D" id="2.30.29.30">
    <property type="entry name" value="Pleckstrin-homology domain (PH domain)/Phosphotyrosine-binding domain (PTB)"/>
    <property type="match status" value="1"/>
</dbReference>
<dbReference type="PROSITE" id="PS50003">
    <property type="entry name" value="PH_DOMAIN"/>
    <property type="match status" value="1"/>
</dbReference>
<evidence type="ECO:0000256" key="1">
    <source>
        <dbReference type="ARBA" id="ARBA00001686"/>
    </source>
</evidence>
<evidence type="ECO:0000256" key="2">
    <source>
        <dbReference type="ARBA" id="ARBA00012169"/>
    </source>
</evidence>
<dbReference type="InterPro" id="IPR036940">
    <property type="entry name" value="PI3/4_kinase_cat_sf"/>
</dbReference>
<dbReference type="EC" id="2.7.1.67" evidence="2"/>
<sequence length="963" mass="107706">MFRQNHQSKQHKGAVLNHYLICVCQRSPRLRATDLSVRMKASTRSSFLFSRSSSKKLEIDEDERLHVQTGRGETAGQADDTKKELSNRGFELSDVAAINAGEPNDRKIEGFLVFRKRMRQRRYCILQGDTMLVFKTKPSDSASPGVPKKQISVVGVKDALELEASVRVALLGNGAADSYDNTLVISSHKAKLVVIDTDTLTEKERWLHAMSTIHVNSGDSEKNFFESILSADTFDAQMAVTLLHKYRSNAVATELVLDRLASYAEENVDDVEFYIQQIVHLIVNTELVATDKLVNLLLSICRAKAYVEHLGNCIHLALQLFWLLEAKIADNDPKTYNLCARLLMSIEAKVVNQHFEVPNTQTAEDVTRRLMDIPQMREKLEQVSVDDTQGKEEVTGLAERLASELESSSAAPLTPSKISSQHALLLEWMEKERKKRYKYFHEQRDFVKALTDISERMRAVDPPQNRKKLLPGELKALVIPDMAYVPLGRVSDSFCRITRVLPDEGTVFSTHSRAPCLLCFEVIEDQVNSAGQRKLSTELKNSCGLLHKSASDPALANLEAEVASLVKKFAIKGQLICVENPLSPHENEDDGADAEGGQDDNGTADILESIDAPIFPLEGIRSGLSSPTSTVLSDDSMDSTSELSREGSQQLNLIRGYSKTAYEMGLSKLLSASEVFGESWEAKKERIRASSPHGDLSGWNVISLISKSNDDIRQEVFAMQLITTFQNIFRESGLPLWLRPYRIVSTGRTSGLLETITDAQSLDGLKKRSDYAGLRAHFERTYGVGDDFKKAQRNFLHSLAAYSIVCYLLQIKDRHNGNIMLDTEGYLVHIDFGFMLGIAPGGNWSFETAPFKLTKEMVAVLGGVSSPLFGEFVQLVALGLLAAQRKSDRVVALVEIMMHNSTFPCFQGRDVSRDLQKLRSRFLLNYSTEKTVKAVVKMIRASYKNKWTKRYDQFQKITNGIIP</sequence>
<organism evidence="8 9">
    <name type="scientific">Phytophthora nicotianae P1976</name>
    <dbReference type="NCBI Taxonomy" id="1317066"/>
    <lineage>
        <taxon>Eukaryota</taxon>
        <taxon>Sar</taxon>
        <taxon>Stramenopiles</taxon>
        <taxon>Oomycota</taxon>
        <taxon>Peronosporomycetes</taxon>
        <taxon>Peronosporales</taxon>
        <taxon>Peronosporaceae</taxon>
        <taxon>Phytophthora</taxon>
    </lineage>
</organism>
<dbReference type="AlphaFoldDB" id="A0A080ZKE3"/>
<dbReference type="GO" id="GO:0005737">
    <property type="term" value="C:cytoplasm"/>
    <property type="evidence" value="ECO:0007669"/>
    <property type="project" value="TreeGrafter"/>
</dbReference>
<feature type="region of interest" description="Disordered" evidence="5">
    <location>
        <begin position="582"/>
        <end position="603"/>
    </location>
</feature>
<feature type="region of interest" description="Disordered" evidence="5">
    <location>
        <begin position="60"/>
        <end position="83"/>
    </location>
</feature>
<dbReference type="Pfam" id="PF00454">
    <property type="entry name" value="PI3_PI4_kinase"/>
    <property type="match status" value="1"/>
</dbReference>
<dbReference type="InterPro" id="IPR001849">
    <property type="entry name" value="PH_domain"/>
</dbReference>
<dbReference type="GO" id="GO:0048015">
    <property type="term" value="P:phosphatidylinositol-mediated signaling"/>
    <property type="evidence" value="ECO:0007669"/>
    <property type="project" value="TreeGrafter"/>
</dbReference>
<dbReference type="InterPro" id="IPR018936">
    <property type="entry name" value="PI3/4_kinase_CS"/>
</dbReference>
<evidence type="ECO:0000259" key="7">
    <source>
        <dbReference type="PROSITE" id="PS50290"/>
    </source>
</evidence>
<gene>
    <name evidence="8" type="ORF">F444_15915</name>
</gene>
<evidence type="ECO:0000259" key="6">
    <source>
        <dbReference type="PROSITE" id="PS50003"/>
    </source>
</evidence>
<dbReference type="Gene3D" id="3.30.1010.10">
    <property type="entry name" value="Phosphatidylinositol 3-kinase Catalytic Subunit, Chain A, domain 4"/>
    <property type="match status" value="1"/>
</dbReference>
<dbReference type="OrthoDB" id="10264149at2759"/>
<dbReference type="InterPro" id="IPR011993">
    <property type="entry name" value="PH-like_dom_sf"/>
</dbReference>
<dbReference type="PANTHER" id="PTHR10048:SF22">
    <property type="entry name" value="PHOSPHATIDYLINOSITOL 4-KINASE BETA"/>
    <property type="match status" value="1"/>
</dbReference>
<evidence type="ECO:0000256" key="5">
    <source>
        <dbReference type="SAM" id="MobiDB-lite"/>
    </source>
</evidence>
<dbReference type="GO" id="GO:0016020">
    <property type="term" value="C:membrane"/>
    <property type="evidence" value="ECO:0007669"/>
    <property type="project" value="TreeGrafter"/>
</dbReference>
<comment type="caution">
    <text evidence="8">The sequence shown here is derived from an EMBL/GenBank/DDBJ whole genome shotgun (WGS) entry which is preliminary data.</text>
</comment>
<dbReference type="GO" id="GO:0004430">
    <property type="term" value="F:1-phosphatidylinositol 4-kinase activity"/>
    <property type="evidence" value="ECO:0007669"/>
    <property type="project" value="UniProtKB-EC"/>
</dbReference>
<dbReference type="SMART" id="SM00146">
    <property type="entry name" value="PI3Kc"/>
    <property type="match status" value="1"/>
</dbReference>
<name>A0A080ZKE3_PHYNI</name>
<proteinExistence type="predicted"/>
<dbReference type="InterPro" id="IPR000403">
    <property type="entry name" value="PI3/4_kinase_cat_dom"/>
</dbReference>
<dbReference type="SMART" id="SM00233">
    <property type="entry name" value="PH"/>
    <property type="match status" value="1"/>
</dbReference>
<dbReference type="CDD" id="cd00821">
    <property type="entry name" value="PH"/>
    <property type="match status" value="1"/>
</dbReference>
<keyword evidence="4" id="KW-0418">Kinase</keyword>
<dbReference type="InterPro" id="IPR016024">
    <property type="entry name" value="ARM-type_fold"/>
</dbReference>
<dbReference type="GO" id="GO:0046854">
    <property type="term" value="P:phosphatidylinositol phosphate biosynthetic process"/>
    <property type="evidence" value="ECO:0007669"/>
    <property type="project" value="InterPro"/>
</dbReference>
<dbReference type="PROSITE" id="PS00916">
    <property type="entry name" value="PI3_4_KINASE_2"/>
    <property type="match status" value="1"/>
</dbReference>
<dbReference type="CDD" id="cd05168">
    <property type="entry name" value="PI4Kc_III_beta"/>
    <property type="match status" value="1"/>
</dbReference>
<dbReference type="SUPFAM" id="SSF50729">
    <property type="entry name" value="PH domain-like"/>
    <property type="match status" value="1"/>
</dbReference>
<dbReference type="Proteomes" id="UP000028582">
    <property type="component" value="Unassembled WGS sequence"/>
</dbReference>
<evidence type="ECO:0000256" key="3">
    <source>
        <dbReference type="ARBA" id="ARBA00022679"/>
    </source>
</evidence>
<dbReference type="Gene3D" id="1.10.1070.11">
    <property type="entry name" value="Phosphatidylinositol 3-/4-kinase, catalytic domain"/>
    <property type="match status" value="1"/>
</dbReference>
<dbReference type="PANTHER" id="PTHR10048">
    <property type="entry name" value="PHOSPHATIDYLINOSITOL KINASE"/>
    <property type="match status" value="1"/>
</dbReference>
<comment type="catalytic activity">
    <reaction evidence="1">
        <text>a 1,2-diacyl-sn-glycero-3-phospho-(1D-myo-inositol) + ATP = a 1,2-diacyl-sn-glycero-3-phospho-(1D-myo-inositol 4-phosphate) + ADP + H(+)</text>
        <dbReference type="Rhea" id="RHEA:19877"/>
        <dbReference type="ChEBI" id="CHEBI:15378"/>
        <dbReference type="ChEBI" id="CHEBI:30616"/>
        <dbReference type="ChEBI" id="CHEBI:57880"/>
        <dbReference type="ChEBI" id="CHEBI:58178"/>
        <dbReference type="ChEBI" id="CHEBI:456216"/>
        <dbReference type="EC" id="2.7.1.67"/>
    </reaction>
</comment>
<feature type="domain" description="PH" evidence="6">
    <location>
        <begin position="105"/>
        <end position="215"/>
    </location>
</feature>
<dbReference type="SUPFAM" id="SSF56112">
    <property type="entry name" value="Protein kinase-like (PK-like)"/>
    <property type="match status" value="1"/>
</dbReference>